<comment type="subcellular location">
    <subcellularLocation>
        <location evidence="1">Nucleus</location>
    </subcellularLocation>
</comment>
<dbReference type="EnsemblPlants" id="Solyc11g044367.1.1">
    <property type="protein sequence ID" value="Solyc11g044367.1.1.1"/>
    <property type="gene ID" value="Solyc11g044367.1"/>
</dbReference>
<dbReference type="OMA" id="NDHRRVQ"/>
<dbReference type="InterPro" id="IPR002100">
    <property type="entry name" value="TF_MADSbox"/>
</dbReference>
<evidence type="ECO:0000256" key="5">
    <source>
        <dbReference type="ARBA" id="ARBA00023242"/>
    </source>
</evidence>
<sequence>MRGPNDHRRVQMERMQNKSNLQVTFSKRRDGVFEKATELSTLCGADVFVVDFSPRNKQYSFRNPSVESIMNRFLEINPPTNTDVANPVIIAHQNANIDEINVNLNRLEISLEKGKNMDKHFTHQGKNLQLKLVPLTLKNCARSWKLQMKKFKEY</sequence>
<dbReference type="PRINTS" id="PR00404">
    <property type="entry name" value="MADSDOMAIN"/>
</dbReference>
<name>A0A3Q7IW92_SOLLC</name>
<dbReference type="GO" id="GO:0000981">
    <property type="term" value="F:DNA-binding transcription factor activity, RNA polymerase II-specific"/>
    <property type="evidence" value="ECO:0000318"/>
    <property type="project" value="GO_Central"/>
</dbReference>
<proteinExistence type="predicted"/>
<dbReference type="GO" id="GO:0000978">
    <property type="term" value="F:RNA polymerase II cis-regulatory region sequence-specific DNA binding"/>
    <property type="evidence" value="ECO:0000318"/>
    <property type="project" value="GO_Central"/>
</dbReference>
<organism evidence="8">
    <name type="scientific">Solanum lycopersicum</name>
    <name type="common">Tomato</name>
    <name type="synonym">Lycopersicon esculentum</name>
    <dbReference type="NCBI Taxonomy" id="4081"/>
    <lineage>
        <taxon>Eukaryota</taxon>
        <taxon>Viridiplantae</taxon>
        <taxon>Streptophyta</taxon>
        <taxon>Embryophyta</taxon>
        <taxon>Tracheophyta</taxon>
        <taxon>Spermatophyta</taxon>
        <taxon>Magnoliopsida</taxon>
        <taxon>eudicotyledons</taxon>
        <taxon>Gunneridae</taxon>
        <taxon>Pentapetalae</taxon>
        <taxon>asterids</taxon>
        <taxon>lamiids</taxon>
        <taxon>Solanales</taxon>
        <taxon>Solanaceae</taxon>
        <taxon>Solanoideae</taxon>
        <taxon>Solaneae</taxon>
        <taxon>Solanum</taxon>
        <taxon>Solanum subgen. Lycopersicon</taxon>
    </lineage>
</organism>
<dbReference type="InterPro" id="IPR036879">
    <property type="entry name" value="TF_MADSbox_sf"/>
</dbReference>
<protein>
    <recommendedName>
        <fullName evidence="7">MADS-box domain-containing protein</fullName>
    </recommendedName>
</protein>
<evidence type="ECO:0000259" key="7">
    <source>
        <dbReference type="PROSITE" id="PS50066"/>
    </source>
</evidence>
<keyword evidence="4" id="KW-0804">Transcription</keyword>
<accession>A0A3Q7IW92</accession>
<keyword evidence="3" id="KW-0238">DNA-binding</keyword>
<evidence type="ECO:0000256" key="1">
    <source>
        <dbReference type="ARBA" id="ARBA00004123"/>
    </source>
</evidence>
<evidence type="ECO:0000313" key="9">
    <source>
        <dbReference type="Proteomes" id="UP000004994"/>
    </source>
</evidence>
<feature type="domain" description="MADS-box" evidence="7">
    <location>
        <begin position="5"/>
        <end position="65"/>
    </location>
</feature>
<dbReference type="Gramene" id="Solyc11g044367.1.1">
    <property type="protein sequence ID" value="Solyc11g044367.1.1.1"/>
    <property type="gene ID" value="Solyc11g044367.1"/>
</dbReference>
<feature type="coiled-coil region" evidence="6">
    <location>
        <begin position="90"/>
        <end position="117"/>
    </location>
</feature>
<evidence type="ECO:0000313" key="8">
    <source>
        <dbReference type="EnsemblPlants" id="Solyc11g044367.1.1.1"/>
    </source>
</evidence>
<reference evidence="8" key="1">
    <citation type="journal article" date="2012" name="Nature">
        <title>The tomato genome sequence provides insights into fleshy fruit evolution.</title>
        <authorList>
            <consortium name="Tomato Genome Consortium"/>
        </authorList>
    </citation>
    <scope>NUCLEOTIDE SEQUENCE [LARGE SCALE GENOMIC DNA]</scope>
    <source>
        <strain evidence="8">cv. Heinz 1706</strain>
    </source>
</reference>
<dbReference type="Proteomes" id="UP000004994">
    <property type="component" value="Chromosome 11"/>
</dbReference>
<dbReference type="PANTHER" id="PTHR11945:SF752">
    <property type="entry name" value="MADS-BOX DOMAIN-CONTAINING PROTEIN"/>
    <property type="match status" value="1"/>
</dbReference>
<dbReference type="Pfam" id="PF00319">
    <property type="entry name" value="SRF-TF"/>
    <property type="match status" value="1"/>
</dbReference>
<dbReference type="PANTHER" id="PTHR11945">
    <property type="entry name" value="MADS BOX PROTEIN"/>
    <property type="match status" value="1"/>
</dbReference>
<keyword evidence="6" id="KW-0175">Coiled coil</keyword>
<dbReference type="GO" id="GO:0046983">
    <property type="term" value="F:protein dimerization activity"/>
    <property type="evidence" value="ECO:0007669"/>
    <property type="project" value="InterPro"/>
</dbReference>
<evidence type="ECO:0000256" key="3">
    <source>
        <dbReference type="ARBA" id="ARBA00023125"/>
    </source>
</evidence>
<dbReference type="PROSITE" id="PS50066">
    <property type="entry name" value="MADS_BOX_2"/>
    <property type="match status" value="1"/>
</dbReference>
<keyword evidence="2" id="KW-0805">Transcription regulation</keyword>
<dbReference type="GO" id="GO:0005634">
    <property type="term" value="C:nucleus"/>
    <property type="evidence" value="ECO:0007669"/>
    <property type="project" value="UniProtKB-SubCell"/>
</dbReference>
<dbReference type="AlphaFoldDB" id="A0A3Q7IW92"/>
<keyword evidence="9" id="KW-1185">Reference proteome</keyword>
<dbReference type="FunFam" id="3.40.1810.10:FF:000006">
    <property type="entry name" value="Agamous-like MADS-box protein AGL62"/>
    <property type="match status" value="1"/>
</dbReference>
<dbReference type="GO" id="GO:0006357">
    <property type="term" value="P:regulation of transcription by RNA polymerase II"/>
    <property type="evidence" value="ECO:0000318"/>
    <property type="project" value="GO_Central"/>
</dbReference>
<dbReference type="Gene3D" id="3.40.1810.10">
    <property type="entry name" value="Transcription factor, MADS-box"/>
    <property type="match status" value="1"/>
</dbReference>
<dbReference type="STRING" id="4081.A0A3Q7IW92"/>
<evidence type="ECO:0000256" key="6">
    <source>
        <dbReference type="SAM" id="Coils"/>
    </source>
</evidence>
<evidence type="ECO:0000256" key="4">
    <source>
        <dbReference type="ARBA" id="ARBA00023163"/>
    </source>
</evidence>
<dbReference type="SUPFAM" id="SSF55455">
    <property type="entry name" value="SRF-like"/>
    <property type="match status" value="1"/>
</dbReference>
<keyword evidence="5" id="KW-0539">Nucleus</keyword>
<reference evidence="8" key="2">
    <citation type="submission" date="2019-01" db="UniProtKB">
        <authorList>
            <consortium name="EnsemblPlants"/>
        </authorList>
    </citation>
    <scope>IDENTIFICATION</scope>
    <source>
        <strain evidence="8">cv. Heinz 1706</strain>
    </source>
</reference>
<dbReference type="InParanoid" id="A0A3Q7IW92"/>
<evidence type="ECO:0000256" key="2">
    <source>
        <dbReference type="ARBA" id="ARBA00023015"/>
    </source>
</evidence>
<dbReference type="SMART" id="SM00432">
    <property type="entry name" value="MADS"/>
    <property type="match status" value="1"/>
</dbReference>